<proteinExistence type="predicted"/>
<name>A0ABP4YVC8_9ACTN</name>
<protein>
    <submittedName>
        <fullName evidence="2">Uncharacterized protein</fullName>
    </submittedName>
</protein>
<feature type="region of interest" description="Disordered" evidence="1">
    <location>
        <begin position="1"/>
        <end position="20"/>
    </location>
</feature>
<dbReference type="Proteomes" id="UP001500218">
    <property type="component" value="Unassembled WGS sequence"/>
</dbReference>
<keyword evidence="3" id="KW-1185">Reference proteome</keyword>
<comment type="caution">
    <text evidence="2">The sequence shown here is derived from an EMBL/GenBank/DDBJ whole genome shotgun (WGS) entry which is preliminary data.</text>
</comment>
<dbReference type="EMBL" id="BAAALT010000239">
    <property type="protein sequence ID" value="GAA1827540.1"/>
    <property type="molecule type" value="Genomic_DNA"/>
</dbReference>
<gene>
    <name evidence="2" type="ORF">GCM10009682_53550</name>
</gene>
<organism evidence="2 3">
    <name type="scientific">Luedemannella flava</name>
    <dbReference type="NCBI Taxonomy" id="349316"/>
    <lineage>
        <taxon>Bacteria</taxon>
        <taxon>Bacillati</taxon>
        <taxon>Actinomycetota</taxon>
        <taxon>Actinomycetes</taxon>
        <taxon>Micromonosporales</taxon>
        <taxon>Micromonosporaceae</taxon>
        <taxon>Luedemannella</taxon>
    </lineage>
</organism>
<accession>A0ABP4YVC8</accession>
<evidence type="ECO:0000313" key="3">
    <source>
        <dbReference type="Proteomes" id="UP001500218"/>
    </source>
</evidence>
<evidence type="ECO:0000313" key="2">
    <source>
        <dbReference type="EMBL" id="GAA1827540.1"/>
    </source>
</evidence>
<reference evidence="3" key="1">
    <citation type="journal article" date="2019" name="Int. J. Syst. Evol. Microbiol.">
        <title>The Global Catalogue of Microorganisms (GCM) 10K type strain sequencing project: providing services to taxonomists for standard genome sequencing and annotation.</title>
        <authorList>
            <consortium name="The Broad Institute Genomics Platform"/>
            <consortium name="The Broad Institute Genome Sequencing Center for Infectious Disease"/>
            <person name="Wu L."/>
            <person name="Ma J."/>
        </authorList>
    </citation>
    <scope>NUCLEOTIDE SEQUENCE [LARGE SCALE GENOMIC DNA]</scope>
    <source>
        <strain evidence="3">JCM 13250</strain>
    </source>
</reference>
<feature type="compositionally biased region" description="Basic and acidic residues" evidence="1">
    <location>
        <begin position="1"/>
        <end position="12"/>
    </location>
</feature>
<evidence type="ECO:0000256" key="1">
    <source>
        <dbReference type="SAM" id="MobiDB-lite"/>
    </source>
</evidence>
<sequence length="63" mass="7050">MAERRSDGDQQGRRRSRAKVVKPGRLPVSEFAFDRAGAASPFGDDITFPLETSELTYRHPTVD</sequence>
<dbReference type="RefSeq" id="WP_344138275.1">
    <property type="nucleotide sequence ID" value="NZ_BAAALT010000239.1"/>
</dbReference>